<protein>
    <submittedName>
        <fullName evidence="1">Uncharacterized protein</fullName>
    </submittedName>
</protein>
<reference evidence="1 2" key="1">
    <citation type="submission" date="2015-11" db="EMBL/GenBank/DDBJ databases">
        <title>Sequence of Pedobacter ginsenosidimutans.</title>
        <authorList>
            <person name="Carson E."/>
            <person name="Keyser V."/>
            <person name="Newman J."/>
            <person name="Miller J."/>
        </authorList>
    </citation>
    <scope>NUCLEOTIDE SEQUENCE [LARGE SCALE GENOMIC DNA]</scope>
    <source>
        <strain evidence="1 2">KACC 14530</strain>
    </source>
</reference>
<evidence type="ECO:0000313" key="2">
    <source>
        <dbReference type="Proteomes" id="UP000051950"/>
    </source>
</evidence>
<dbReference type="EMBL" id="LMZQ01000006">
    <property type="protein sequence ID" value="KRT16096.1"/>
    <property type="molecule type" value="Genomic_DNA"/>
</dbReference>
<dbReference type="RefSeq" id="WP_057932438.1">
    <property type="nucleotide sequence ID" value="NZ_LMZQ01000006.1"/>
</dbReference>
<keyword evidence="2" id="KW-1185">Reference proteome</keyword>
<dbReference type="OrthoDB" id="760937at2"/>
<comment type="caution">
    <text evidence="1">The sequence shown here is derived from an EMBL/GenBank/DDBJ whole genome shotgun (WGS) entry which is preliminary data.</text>
</comment>
<name>A0A0T5VQI6_9SPHI</name>
<proteinExistence type="predicted"/>
<dbReference type="Proteomes" id="UP000051950">
    <property type="component" value="Unassembled WGS sequence"/>
</dbReference>
<sequence length="150" mass="16936">MLTKELGILMIICCGALKMPFQEINKEVKQGKITTFQKPESSKSILNDTINRRNTVYVKEVKYKHNSDSSTSAKITIKNTTKQVITDISFCLDGYVAKGCDKAYNIKQKINLKPNQSVTISQLLVPGDCEFHIVKDLIIKYSINVNFTLD</sequence>
<dbReference type="AlphaFoldDB" id="A0A0T5VQI6"/>
<evidence type="ECO:0000313" key="1">
    <source>
        <dbReference type="EMBL" id="KRT16096.1"/>
    </source>
</evidence>
<accession>A0A0T5VQI6</accession>
<gene>
    <name evidence="1" type="ORF">ASU31_11385</name>
</gene>
<organism evidence="1 2">
    <name type="scientific">Pedobacter ginsenosidimutans</name>
    <dbReference type="NCBI Taxonomy" id="687842"/>
    <lineage>
        <taxon>Bacteria</taxon>
        <taxon>Pseudomonadati</taxon>
        <taxon>Bacteroidota</taxon>
        <taxon>Sphingobacteriia</taxon>
        <taxon>Sphingobacteriales</taxon>
        <taxon>Sphingobacteriaceae</taxon>
        <taxon>Pedobacter</taxon>
    </lineage>
</organism>